<sequence length="216" mass="23180">MSASTVQSQPKPLHLSPINAPSQSTYGPLCTYELNVESPLKGPGVAASSSAAAGTLRLNGVPSKWSGVKQNLQEANARGSFAVELGTLGRHQPGCTAAAAARSVRDTIPFRVSLPPRRMGSCDLTDEDGRTLGKDGDQMPWRALKLHRNSSVHDDVRSAATSLPLHKSTTRLQYFTELDLRKPSELAQAPPESGSSTPKRDRAESQRRTTGLQLEL</sequence>
<evidence type="ECO:0000313" key="2">
    <source>
        <dbReference type="EMBL" id="SYZ69977.1"/>
    </source>
</evidence>
<dbReference type="EMBL" id="LS997634">
    <property type="protein sequence ID" value="SYZ69977.1"/>
    <property type="molecule type" value="Genomic_DNA"/>
</dbReference>
<evidence type="ECO:0000313" key="3">
    <source>
        <dbReference type="Proteomes" id="UP000319462"/>
    </source>
</evidence>
<organism evidence="2 3">
    <name type="scientific">Leishmania braziliensis MHOM/BR/75/M2904</name>
    <dbReference type="NCBI Taxonomy" id="420245"/>
    <lineage>
        <taxon>Eukaryota</taxon>
        <taxon>Discoba</taxon>
        <taxon>Euglenozoa</taxon>
        <taxon>Kinetoplastea</taxon>
        <taxon>Metakinetoplastina</taxon>
        <taxon>Trypanosomatida</taxon>
        <taxon>Trypanosomatidae</taxon>
        <taxon>Leishmaniinae</taxon>
        <taxon>Leishmania</taxon>
        <taxon>Leishmania braziliensis species complex</taxon>
    </lineage>
</organism>
<feature type="compositionally biased region" description="Basic and acidic residues" evidence="1">
    <location>
        <begin position="198"/>
        <end position="207"/>
    </location>
</feature>
<feature type="region of interest" description="Disordered" evidence="1">
    <location>
        <begin position="1"/>
        <end position="23"/>
    </location>
</feature>
<dbReference type="Proteomes" id="UP000319462">
    <property type="component" value="Chromosome 35"/>
</dbReference>
<feature type="compositionally biased region" description="Polar residues" evidence="1">
    <location>
        <begin position="1"/>
        <end position="10"/>
    </location>
</feature>
<reference evidence="2 3" key="1">
    <citation type="submission" date="2018-09" db="EMBL/GenBank/DDBJ databases">
        <authorList>
            <person name="Peiro R."/>
            <person name="Begona"/>
            <person name="Cbmso G."/>
            <person name="Lopez M."/>
            <person name="Gonzalez S."/>
        </authorList>
    </citation>
    <scope>NUCLEOTIDE SEQUENCE [LARGE SCALE GENOMIC DNA]</scope>
</reference>
<name>A0A3P3ZIP2_LEIBR</name>
<accession>A0A3P3ZIP2</accession>
<proteinExistence type="predicted"/>
<evidence type="ECO:0000256" key="1">
    <source>
        <dbReference type="SAM" id="MobiDB-lite"/>
    </source>
</evidence>
<gene>
    <name evidence="2" type="ORF">LBRM2904_35.1590</name>
</gene>
<dbReference type="AlphaFoldDB" id="A0A3P3ZIP2"/>
<protein>
    <submittedName>
        <fullName evidence="2">Predicted_tripartite_motif_protein</fullName>
    </submittedName>
</protein>
<feature type="region of interest" description="Disordered" evidence="1">
    <location>
        <begin position="179"/>
        <end position="216"/>
    </location>
</feature>